<reference evidence="4 5" key="1">
    <citation type="journal article" date="2019" name="Int. J. Syst. Evol. Microbiol.">
        <title>The Global Catalogue of Microorganisms (GCM) 10K type strain sequencing project: providing services to taxonomists for standard genome sequencing and annotation.</title>
        <authorList>
            <consortium name="The Broad Institute Genomics Platform"/>
            <consortium name="The Broad Institute Genome Sequencing Center for Infectious Disease"/>
            <person name="Wu L."/>
            <person name="Ma J."/>
        </authorList>
    </citation>
    <scope>NUCLEOTIDE SEQUENCE [LARGE SCALE GENOMIC DNA]</scope>
    <source>
        <strain evidence="4 5">JCM 15089</strain>
    </source>
</reference>
<dbReference type="RefSeq" id="WP_166931629.1">
    <property type="nucleotide sequence ID" value="NZ_BAAADD010000001.1"/>
</dbReference>
<comment type="caution">
    <text evidence="4">The sequence shown here is derived from an EMBL/GenBank/DDBJ whole genome shotgun (WGS) entry which is preliminary data.</text>
</comment>
<dbReference type="InterPro" id="IPR001789">
    <property type="entry name" value="Sig_transdc_resp-reg_receiver"/>
</dbReference>
<evidence type="ECO:0000313" key="5">
    <source>
        <dbReference type="Proteomes" id="UP001499951"/>
    </source>
</evidence>
<sequence>MEERLNFSQISALVVDGDRFSTGIIGQILRGFGMERHTAVGTVEEAKKLLASGSYHLLITETNLADGTLGDFIAWVRRSPKEQLRFIPIVVLTGYACFSRVTTARDSGVNSVVRKPVSPATLFDHIVWSAQTDRPFIDADAYTGPCRRFRFGDPAPGHSRRVSDHAPDFSSTTDRAGR</sequence>
<feature type="domain" description="Response regulatory" evidence="3">
    <location>
        <begin position="11"/>
        <end position="130"/>
    </location>
</feature>
<dbReference type="SUPFAM" id="SSF52172">
    <property type="entry name" value="CheY-like"/>
    <property type="match status" value="1"/>
</dbReference>
<evidence type="ECO:0000256" key="2">
    <source>
        <dbReference type="SAM" id="MobiDB-lite"/>
    </source>
</evidence>
<dbReference type="EMBL" id="BAAADD010000001">
    <property type="protein sequence ID" value="GAA0560346.1"/>
    <property type="molecule type" value="Genomic_DNA"/>
</dbReference>
<dbReference type="CDD" id="cd00156">
    <property type="entry name" value="REC"/>
    <property type="match status" value="1"/>
</dbReference>
<name>A0ABN1E6Y7_9PROT</name>
<dbReference type="Gene3D" id="3.40.50.2300">
    <property type="match status" value="1"/>
</dbReference>
<accession>A0ABN1E6Y7</accession>
<dbReference type="InterPro" id="IPR011006">
    <property type="entry name" value="CheY-like_superfamily"/>
</dbReference>
<dbReference type="PROSITE" id="PS50110">
    <property type="entry name" value="RESPONSE_REGULATORY"/>
    <property type="match status" value="1"/>
</dbReference>
<evidence type="ECO:0000256" key="1">
    <source>
        <dbReference type="PROSITE-ProRule" id="PRU00169"/>
    </source>
</evidence>
<proteinExistence type="predicted"/>
<protein>
    <submittedName>
        <fullName evidence="4">Response regulator</fullName>
    </submittedName>
</protein>
<evidence type="ECO:0000259" key="3">
    <source>
        <dbReference type="PROSITE" id="PS50110"/>
    </source>
</evidence>
<gene>
    <name evidence="4" type="ORF">GCM10008942_06040</name>
</gene>
<dbReference type="Proteomes" id="UP001499951">
    <property type="component" value="Unassembled WGS sequence"/>
</dbReference>
<feature type="compositionally biased region" description="Polar residues" evidence="2">
    <location>
        <begin position="169"/>
        <end position="178"/>
    </location>
</feature>
<dbReference type="SMART" id="SM00448">
    <property type="entry name" value="REC"/>
    <property type="match status" value="1"/>
</dbReference>
<organism evidence="4 5">
    <name type="scientific">Rhizomicrobium electricum</name>
    <dbReference type="NCBI Taxonomy" id="480070"/>
    <lineage>
        <taxon>Bacteria</taxon>
        <taxon>Pseudomonadati</taxon>
        <taxon>Pseudomonadota</taxon>
        <taxon>Alphaproteobacteria</taxon>
        <taxon>Micropepsales</taxon>
        <taxon>Micropepsaceae</taxon>
        <taxon>Rhizomicrobium</taxon>
    </lineage>
</organism>
<keyword evidence="5" id="KW-1185">Reference proteome</keyword>
<feature type="region of interest" description="Disordered" evidence="2">
    <location>
        <begin position="153"/>
        <end position="178"/>
    </location>
</feature>
<comment type="caution">
    <text evidence="1">Lacks conserved residue(s) required for the propagation of feature annotation.</text>
</comment>
<dbReference type="Pfam" id="PF00072">
    <property type="entry name" value="Response_reg"/>
    <property type="match status" value="1"/>
</dbReference>
<evidence type="ECO:0000313" key="4">
    <source>
        <dbReference type="EMBL" id="GAA0560346.1"/>
    </source>
</evidence>